<organism evidence="2">
    <name type="scientific">Anguilla anguilla</name>
    <name type="common">European freshwater eel</name>
    <name type="synonym">Muraena anguilla</name>
    <dbReference type="NCBI Taxonomy" id="7936"/>
    <lineage>
        <taxon>Eukaryota</taxon>
        <taxon>Metazoa</taxon>
        <taxon>Chordata</taxon>
        <taxon>Craniata</taxon>
        <taxon>Vertebrata</taxon>
        <taxon>Euteleostomi</taxon>
        <taxon>Actinopterygii</taxon>
        <taxon>Neopterygii</taxon>
        <taxon>Teleostei</taxon>
        <taxon>Anguilliformes</taxon>
        <taxon>Anguillidae</taxon>
        <taxon>Anguilla</taxon>
    </lineage>
</organism>
<dbReference type="EMBL" id="GBXM01041562">
    <property type="protein sequence ID" value="JAH67015.1"/>
    <property type="molecule type" value="Transcribed_RNA"/>
</dbReference>
<evidence type="ECO:0000313" key="2">
    <source>
        <dbReference type="EMBL" id="JAH67015.1"/>
    </source>
</evidence>
<reference evidence="2" key="1">
    <citation type="submission" date="2014-11" db="EMBL/GenBank/DDBJ databases">
        <authorList>
            <person name="Amaro Gonzalez C."/>
        </authorList>
    </citation>
    <scope>NUCLEOTIDE SEQUENCE</scope>
</reference>
<name>A0A0E9UP71_ANGAN</name>
<keyword evidence="1" id="KW-0732">Signal</keyword>
<sequence>MCCLTLLVMFLKSLAVEKWFTQKQKEGKSSFVFSRSDGDPLYSLCLSLL</sequence>
<protein>
    <submittedName>
        <fullName evidence="2">Uncharacterized protein</fullName>
    </submittedName>
</protein>
<reference evidence="2" key="2">
    <citation type="journal article" date="2015" name="Fish Shellfish Immunol.">
        <title>Early steps in the European eel (Anguilla anguilla)-Vibrio vulnificus interaction in the gills: Role of the RtxA13 toxin.</title>
        <authorList>
            <person name="Callol A."/>
            <person name="Pajuelo D."/>
            <person name="Ebbesson L."/>
            <person name="Teles M."/>
            <person name="MacKenzie S."/>
            <person name="Amaro C."/>
        </authorList>
    </citation>
    <scope>NUCLEOTIDE SEQUENCE</scope>
</reference>
<feature type="signal peptide" evidence="1">
    <location>
        <begin position="1"/>
        <end position="15"/>
    </location>
</feature>
<evidence type="ECO:0000256" key="1">
    <source>
        <dbReference type="SAM" id="SignalP"/>
    </source>
</evidence>
<dbReference type="AlphaFoldDB" id="A0A0E9UP71"/>
<proteinExistence type="predicted"/>
<accession>A0A0E9UP71</accession>
<feature type="chain" id="PRO_5012204217" evidence="1">
    <location>
        <begin position="16"/>
        <end position="49"/>
    </location>
</feature>